<feature type="domain" description="Metalloprotease TldD/E central" evidence="2">
    <location>
        <begin position="129"/>
        <end position="232"/>
    </location>
</feature>
<dbReference type="GO" id="GO:0008237">
    <property type="term" value="F:metallopeptidase activity"/>
    <property type="evidence" value="ECO:0007669"/>
    <property type="project" value="InterPro"/>
</dbReference>
<dbReference type="SUPFAM" id="SSF111283">
    <property type="entry name" value="Putative modulator of DNA gyrase, PmbA/TldD"/>
    <property type="match status" value="1"/>
</dbReference>
<dbReference type="Gene3D" id="3.30.2290.10">
    <property type="entry name" value="PmbA/TldD superfamily"/>
    <property type="match status" value="1"/>
</dbReference>
<dbReference type="GO" id="GO:0006508">
    <property type="term" value="P:proteolysis"/>
    <property type="evidence" value="ECO:0007669"/>
    <property type="project" value="InterPro"/>
</dbReference>
<dbReference type="InterPro" id="IPR035068">
    <property type="entry name" value="TldD/PmbA_N"/>
</dbReference>
<dbReference type="InterPro" id="IPR036059">
    <property type="entry name" value="TldD/PmbA_sf"/>
</dbReference>
<dbReference type="InterPro" id="IPR047657">
    <property type="entry name" value="PmbA"/>
</dbReference>
<dbReference type="GO" id="GO:0005829">
    <property type="term" value="C:cytosol"/>
    <property type="evidence" value="ECO:0007669"/>
    <property type="project" value="TreeGrafter"/>
</dbReference>
<evidence type="ECO:0000313" key="5">
    <source>
        <dbReference type="Proteomes" id="UP000029590"/>
    </source>
</evidence>
<reference evidence="4" key="2">
    <citation type="submission" date="2017-09" db="EMBL/GenBank/DDBJ databases">
        <title>FDA dAtabase for Regulatory Grade micrObial Sequences (FDA-ARGOS): Supporting development and validation of Infectious Disease Dx tests.</title>
        <authorList>
            <person name="Minogue T."/>
            <person name="Wolcott M."/>
            <person name="Wasieloski L."/>
            <person name="Aguilar W."/>
            <person name="Moore D."/>
            <person name="Tallon L.J."/>
            <person name="Sadzewicz L."/>
            <person name="Ott S."/>
            <person name="Zhao X."/>
            <person name="Nagaraj S."/>
            <person name="Vavikolanu K."/>
            <person name="Aluvathingal J."/>
            <person name="Nadendla S."/>
            <person name="Sichtig H."/>
        </authorList>
    </citation>
    <scope>NUCLEOTIDE SEQUENCE</scope>
    <source>
        <strain evidence="4">FDAARGOS_390</strain>
    </source>
</reference>
<sequence>MQGAASPFHDGIVKMEDTASRAIGMARNAGADSVRVEVVEFEAKAATVRGGVSSEKNVRMASEISISVYRNGSRAATSSSDLSDEGLKRAVEAAVDIAKVTAPDMAAGLAQADEWATVVADLELYNRHDASLDEWMSVAARAEDAAFAHSPLIGTTNGASMHASAGVSLLATSGGFCRSSPWSAYSISCAPVAVGDNNKQIGFWNDAARSFADLDTPESIGIQAARRAIGSLDAQPVSTRNAAVLFEPSAVMSLIGELVSAASGDALYRTGSFLKDRLGAAIFPAHLNVREDPFVKRGMASRLYDGDGISGSRRWIVEEGTLQAYFLGLYAARRLNMAPTGNGAGAHNLEVISTMTTAADDFAAMLRKLRNGLLVTEMAGGGVNRLTGDFSRAAKGFWVENGEIRFPVAGITLASNLTSMFADLLAVGSDTITRGGVTTGSWLIGEMTIGGH</sequence>
<feature type="domain" description="Metalloprotease TldD/E C-terminal" evidence="1">
    <location>
        <begin position="240"/>
        <end position="451"/>
    </location>
</feature>
<comment type="caution">
    <text evidence="4">The sequence shown here is derived from an EMBL/GenBank/DDBJ whole genome shotgun (WGS) entry which is preliminary data.</text>
</comment>
<dbReference type="EMBL" id="PDDY01000004">
    <property type="protein sequence ID" value="PEH37779.1"/>
    <property type="molecule type" value="Genomic_DNA"/>
</dbReference>
<dbReference type="EMBL" id="JPGG01000017">
    <property type="protein sequence ID" value="KGC11214.1"/>
    <property type="molecule type" value="Genomic_DNA"/>
</dbReference>
<evidence type="ECO:0000313" key="4">
    <source>
        <dbReference type="EMBL" id="PEH37779.1"/>
    </source>
</evidence>
<evidence type="ECO:0000313" key="6">
    <source>
        <dbReference type="Proteomes" id="UP000220629"/>
    </source>
</evidence>
<name>A0A095HCC5_BURGA</name>
<dbReference type="Pfam" id="PF19290">
    <property type="entry name" value="PmbA_TldD_2nd"/>
    <property type="match status" value="1"/>
</dbReference>
<reference evidence="6" key="3">
    <citation type="submission" date="2017-09" db="EMBL/GenBank/DDBJ databases">
        <title>FDA dAtabase for Regulatory Grade micrObial Sequences (FDA-ARGOS): Supporting development and validation of Infectious Disease Dx tests.</title>
        <authorList>
            <person name="Minogue T."/>
            <person name="Wolcott M."/>
            <person name="Wasieloski L."/>
            <person name="Aguilar W."/>
            <person name="Moore D."/>
            <person name="Tallon L."/>
            <person name="Sadzewicz L."/>
            <person name="Ott S."/>
            <person name="Zhao X."/>
            <person name="Nagaraj S."/>
            <person name="Vavikolanu K."/>
            <person name="Aluvathingal J."/>
            <person name="Nadendla S."/>
            <person name="Sichtig H."/>
        </authorList>
    </citation>
    <scope>NUCLEOTIDE SEQUENCE [LARGE SCALE GENOMIC DNA]</scope>
    <source>
        <strain evidence="6">FDAARGOS_390</strain>
    </source>
</reference>
<protein>
    <submittedName>
        <fullName evidence="3">Modulator of DNA gyrase family protein</fullName>
    </submittedName>
    <submittedName>
        <fullName evidence="4">Peptidase U62</fullName>
    </submittedName>
</protein>
<dbReference type="PANTHER" id="PTHR43421">
    <property type="entry name" value="METALLOPROTEASE PMBA"/>
    <property type="match status" value="1"/>
</dbReference>
<dbReference type="RefSeq" id="WP_042284804.1">
    <property type="nucleotide sequence ID" value="NZ_CADEVY010000015.1"/>
</dbReference>
<organism evidence="4 6">
    <name type="scientific">Burkholderia gladioli</name>
    <name type="common">Pseudomonas marginata</name>
    <name type="synonym">Phytomonas marginata</name>
    <dbReference type="NCBI Taxonomy" id="28095"/>
    <lineage>
        <taxon>Bacteria</taxon>
        <taxon>Pseudomonadati</taxon>
        <taxon>Pseudomonadota</taxon>
        <taxon>Betaproteobacteria</taxon>
        <taxon>Burkholderiales</taxon>
        <taxon>Burkholderiaceae</taxon>
        <taxon>Burkholderia</taxon>
    </lineage>
</organism>
<dbReference type="KEGG" id="bgo:BM43_7"/>
<proteinExistence type="predicted"/>
<gene>
    <name evidence="4" type="ORF">CRM94_25165</name>
    <name evidence="3" type="ORF">DM48_7333</name>
</gene>
<dbReference type="PANTHER" id="PTHR43421:SF1">
    <property type="entry name" value="METALLOPROTEASE PMBA"/>
    <property type="match status" value="1"/>
</dbReference>
<evidence type="ECO:0000259" key="2">
    <source>
        <dbReference type="Pfam" id="PF19290"/>
    </source>
</evidence>
<reference evidence="3 5" key="1">
    <citation type="submission" date="2014-04" db="EMBL/GenBank/DDBJ databases">
        <authorList>
            <person name="Bishop-Lilly K.A."/>
            <person name="Broomall S.M."/>
            <person name="Chain P.S."/>
            <person name="Chertkov O."/>
            <person name="Coyne S.R."/>
            <person name="Daligault H.E."/>
            <person name="Davenport K.W."/>
            <person name="Erkkila T."/>
            <person name="Frey K.G."/>
            <person name="Gibbons H.S."/>
            <person name="Gu W."/>
            <person name="Jaissle J."/>
            <person name="Johnson S.L."/>
            <person name="Koroleva G.I."/>
            <person name="Ladner J.T."/>
            <person name="Lo C.-C."/>
            <person name="Minogue T.D."/>
            <person name="Munk C."/>
            <person name="Palacios G.F."/>
            <person name="Redden C.L."/>
            <person name="Rosenzweig C.N."/>
            <person name="Scholz M.B."/>
            <person name="Teshima H."/>
            <person name="Xu Y."/>
        </authorList>
    </citation>
    <scope>NUCLEOTIDE SEQUENCE [LARGE SCALE GENOMIC DNA]</scope>
    <source>
        <strain evidence="5">gladioli</strain>
        <strain evidence="3">Gladioli</strain>
    </source>
</reference>
<dbReference type="Proteomes" id="UP000029590">
    <property type="component" value="Unassembled WGS sequence"/>
</dbReference>
<dbReference type="InterPro" id="IPR045569">
    <property type="entry name" value="Metalloprtase-TldD/E_C"/>
</dbReference>
<evidence type="ECO:0000313" key="3">
    <source>
        <dbReference type="EMBL" id="KGC11214.1"/>
    </source>
</evidence>
<dbReference type="OrthoDB" id="9021136at2"/>
<dbReference type="Pfam" id="PF19289">
    <property type="entry name" value="PmbA_TldD_3rd"/>
    <property type="match status" value="1"/>
</dbReference>
<dbReference type="AlphaFoldDB" id="A0A095HCC5"/>
<accession>A0A095HCC5</accession>
<dbReference type="InterPro" id="IPR045570">
    <property type="entry name" value="Metalloprtase-TldD/E_cen_dom"/>
</dbReference>
<dbReference type="Proteomes" id="UP000220629">
    <property type="component" value="Unassembled WGS sequence"/>
</dbReference>
<evidence type="ECO:0000259" key="1">
    <source>
        <dbReference type="Pfam" id="PF19289"/>
    </source>
</evidence>